<reference evidence="1 2" key="1">
    <citation type="submission" date="2024-10" db="EMBL/GenBank/DDBJ databases">
        <title>The Natural Products Discovery Center: Release of the First 8490 Sequenced Strains for Exploring Actinobacteria Biosynthetic Diversity.</title>
        <authorList>
            <person name="Kalkreuter E."/>
            <person name="Kautsar S.A."/>
            <person name="Yang D."/>
            <person name="Bader C.D."/>
            <person name="Teijaro C.N."/>
            <person name="Fluegel L."/>
            <person name="Davis C.M."/>
            <person name="Simpson J.R."/>
            <person name="Lauterbach L."/>
            <person name="Steele A.D."/>
            <person name="Gui C."/>
            <person name="Meng S."/>
            <person name="Li G."/>
            <person name="Viehrig K."/>
            <person name="Ye F."/>
            <person name="Su P."/>
            <person name="Kiefer A.F."/>
            <person name="Nichols A."/>
            <person name="Cepeda A.J."/>
            <person name="Yan W."/>
            <person name="Fan B."/>
            <person name="Jiang Y."/>
            <person name="Adhikari A."/>
            <person name="Zheng C.-J."/>
            <person name="Schuster L."/>
            <person name="Cowan T.M."/>
            <person name="Smanski M.J."/>
            <person name="Chevrette M.G."/>
            <person name="De Carvalho L.P.S."/>
            <person name="Shen B."/>
        </authorList>
    </citation>
    <scope>NUCLEOTIDE SEQUENCE [LARGE SCALE GENOMIC DNA]</scope>
    <source>
        <strain evidence="1 2">NPDC004119</strain>
    </source>
</reference>
<evidence type="ECO:0000313" key="2">
    <source>
        <dbReference type="Proteomes" id="UP001601442"/>
    </source>
</evidence>
<evidence type="ECO:0008006" key="3">
    <source>
        <dbReference type="Google" id="ProtNLM"/>
    </source>
</evidence>
<proteinExistence type="predicted"/>
<gene>
    <name evidence="1" type="ORF">ACFYU5_24310</name>
</gene>
<keyword evidence="2" id="KW-1185">Reference proteome</keyword>
<evidence type="ECO:0000313" key="1">
    <source>
        <dbReference type="EMBL" id="MFF0499543.1"/>
    </source>
</evidence>
<comment type="caution">
    <text evidence="1">The sequence shown here is derived from an EMBL/GenBank/DDBJ whole genome shotgun (WGS) entry which is preliminary data.</text>
</comment>
<name>A0ABW6P8R4_9NOCA</name>
<dbReference type="RefSeq" id="WP_387399400.1">
    <property type="nucleotide sequence ID" value="NZ_JBIAMT010000005.1"/>
</dbReference>
<dbReference type="EMBL" id="JBIAMT010000005">
    <property type="protein sequence ID" value="MFF0499543.1"/>
    <property type="molecule type" value="Genomic_DNA"/>
</dbReference>
<sequence>MRARTSARRRRTSPRRQWQFHHIGLRTIEHHGFPIRFQHRLIILGACLSHTVQWPVYRFWDFHQRRFRLRPGAERISATGY</sequence>
<dbReference type="Proteomes" id="UP001601442">
    <property type="component" value="Unassembled WGS sequence"/>
</dbReference>
<organism evidence="1 2">
    <name type="scientific">Nocardia aobensis</name>
    <dbReference type="NCBI Taxonomy" id="257277"/>
    <lineage>
        <taxon>Bacteria</taxon>
        <taxon>Bacillati</taxon>
        <taxon>Actinomycetota</taxon>
        <taxon>Actinomycetes</taxon>
        <taxon>Mycobacteriales</taxon>
        <taxon>Nocardiaceae</taxon>
        <taxon>Nocardia</taxon>
    </lineage>
</organism>
<protein>
    <recommendedName>
        <fullName evidence="3">DUF418 domain-containing protein</fullName>
    </recommendedName>
</protein>
<accession>A0ABW6P8R4</accession>